<protein>
    <submittedName>
        <fullName evidence="8">Putative GTP-binding protein EngB</fullName>
    </submittedName>
</protein>
<name>A0A5J4YW34_PORPP</name>
<dbReference type="InterPro" id="IPR006073">
    <property type="entry name" value="GTP-bd"/>
</dbReference>
<proteinExistence type="predicted"/>
<evidence type="ECO:0000256" key="3">
    <source>
        <dbReference type="ARBA" id="ARBA00022842"/>
    </source>
</evidence>
<dbReference type="Pfam" id="PF01926">
    <property type="entry name" value="MMR_HSR1"/>
    <property type="match status" value="1"/>
</dbReference>
<dbReference type="InterPro" id="IPR030393">
    <property type="entry name" value="G_ENGB_dom"/>
</dbReference>
<evidence type="ECO:0000259" key="7">
    <source>
        <dbReference type="PROSITE" id="PS51706"/>
    </source>
</evidence>
<dbReference type="GO" id="GO:0046872">
    <property type="term" value="F:metal ion binding"/>
    <property type="evidence" value="ECO:0007669"/>
    <property type="project" value="UniProtKB-KW"/>
</dbReference>
<evidence type="ECO:0000256" key="5">
    <source>
        <dbReference type="SAM" id="Coils"/>
    </source>
</evidence>
<dbReference type="Gene3D" id="3.40.50.300">
    <property type="entry name" value="P-loop containing nucleotide triphosphate hydrolases"/>
    <property type="match status" value="1"/>
</dbReference>
<keyword evidence="5" id="KW-0175">Coiled coil</keyword>
<dbReference type="OrthoDB" id="391988at2759"/>
<evidence type="ECO:0000256" key="4">
    <source>
        <dbReference type="ARBA" id="ARBA00023134"/>
    </source>
</evidence>
<dbReference type="PANTHER" id="PTHR11649">
    <property type="entry name" value="MSS1/TRME-RELATED GTP-BINDING PROTEIN"/>
    <property type="match status" value="1"/>
</dbReference>
<dbReference type="Proteomes" id="UP000324585">
    <property type="component" value="Unassembled WGS sequence"/>
</dbReference>
<keyword evidence="2" id="KW-0547">Nucleotide-binding</keyword>
<dbReference type="InterPro" id="IPR005225">
    <property type="entry name" value="Small_GTP-bd"/>
</dbReference>
<reference evidence="9" key="1">
    <citation type="journal article" date="2019" name="Nat. Commun.">
        <title>Expansion of phycobilisome linker gene families in mesophilic red algae.</title>
        <authorList>
            <person name="Lee J."/>
            <person name="Kim D."/>
            <person name="Bhattacharya D."/>
            <person name="Yoon H.S."/>
        </authorList>
    </citation>
    <scope>NUCLEOTIDE SEQUENCE [LARGE SCALE GENOMIC DNA]</scope>
    <source>
        <strain evidence="9">CCMP 1328</strain>
    </source>
</reference>
<gene>
    <name evidence="8" type="ORF">FVE85_3165</name>
</gene>
<feature type="domain" description="EngB-type G" evidence="7">
    <location>
        <begin position="172"/>
        <end position="347"/>
    </location>
</feature>
<dbReference type="PANTHER" id="PTHR11649:SF13">
    <property type="entry name" value="ENGB-TYPE G DOMAIN-CONTAINING PROTEIN"/>
    <property type="match status" value="1"/>
</dbReference>
<keyword evidence="1" id="KW-0479">Metal-binding</keyword>
<keyword evidence="9" id="KW-1185">Reference proteome</keyword>
<feature type="compositionally biased region" description="Low complexity" evidence="6">
    <location>
        <begin position="385"/>
        <end position="394"/>
    </location>
</feature>
<keyword evidence="4" id="KW-0342">GTP-binding</keyword>
<feature type="compositionally biased region" description="Basic and acidic residues" evidence="6">
    <location>
        <begin position="360"/>
        <end position="374"/>
    </location>
</feature>
<accession>A0A5J4YW34</accession>
<dbReference type="SUPFAM" id="SSF52540">
    <property type="entry name" value="P-loop containing nucleoside triphosphate hydrolases"/>
    <property type="match status" value="1"/>
</dbReference>
<dbReference type="GO" id="GO:0005525">
    <property type="term" value="F:GTP binding"/>
    <property type="evidence" value="ECO:0007669"/>
    <property type="project" value="UniProtKB-KW"/>
</dbReference>
<keyword evidence="3" id="KW-0460">Magnesium</keyword>
<organism evidence="8 9">
    <name type="scientific">Porphyridium purpureum</name>
    <name type="common">Red alga</name>
    <name type="synonym">Porphyridium cruentum</name>
    <dbReference type="NCBI Taxonomy" id="35688"/>
    <lineage>
        <taxon>Eukaryota</taxon>
        <taxon>Rhodophyta</taxon>
        <taxon>Bangiophyceae</taxon>
        <taxon>Porphyridiales</taxon>
        <taxon>Porphyridiaceae</taxon>
        <taxon>Porphyridium</taxon>
    </lineage>
</organism>
<comment type="caution">
    <text evidence="8">The sequence shown here is derived from an EMBL/GenBank/DDBJ whole genome shotgun (WGS) entry which is preliminary data.</text>
</comment>
<dbReference type="InterPro" id="IPR027417">
    <property type="entry name" value="P-loop_NTPase"/>
</dbReference>
<feature type="region of interest" description="Disordered" evidence="6">
    <location>
        <begin position="64"/>
        <end position="83"/>
    </location>
</feature>
<evidence type="ECO:0000313" key="8">
    <source>
        <dbReference type="EMBL" id="KAA8494924.1"/>
    </source>
</evidence>
<sequence length="394" mass="45103">MTDAGRAAMQGALHVRQRQVPCVVQLRRFGKYVISQFDLVELEEEREELRRKALDAAKRMKQGLTEGVPYSERPSPEPKTANRGVNVKLRNMPVDEPSLNLIRALRVSRFGHKGLAPFPHLVMQGHTREVWKDGAYYAYSFKPPEDAETNYPIERELELHDWNVLKQPPDNSLPEIAFLGRSNVGKSSLLNRMAGNGRRLANYDYRPGTTRHVSRYEMASKRFAILDVPGYGFAFGGIAWWKAALDLLMMRPTVNRLIMILDARHGLMNADREVLRAISVRKPNSTLQVVLNKCDLVAEKELAQRSHMVLQETKEYPMCMKRLFFSSAAKNTGVLDLMKYIADTFSANSESSKVEKKKKDKNDEKNRPERKDKYQILQVREQPPSSSSSSRIRK</sequence>
<evidence type="ECO:0000313" key="9">
    <source>
        <dbReference type="Proteomes" id="UP000324585"/>
    </source>
</evidence>
<feature type="coiled-coil region" evidence="5">
    <location>
        <begin position="32"/>
        <end position="59"/>
    </location>
</feature>
<dbReference type="PROSITE" id="PS51706">
    <property type="entry name" value="G_ENGB"/>
    <property type="match status" value="1"/>
</dbReference>
<evidence type="ECO:0000256" key="1">
    <source>
        <dbReference type="ARBA" id="ARBA00022723"/>
    </source>
</evidence>
<evidence type="ECO:0000256" key="2">
    <source>
        <dbReference type="ARBA" id="ARBA00022741"/>
    </source>
</evidence>
<feature type="region of interest" description="Disordered" evidence="6">
    <location>
        <begin position="348"/>
        <end position="394"/>
    </location>
</feature>
<dbReference type="AlphaFoldDB" id="A0A5J4YW34"/>
<dbReference type="EMBL" id="VRMN01000004">
    <property type="protein sequence ID" value="KAA8494924.1"/>
    <property type="molecule type" value="Genomic_DNA"/>
</dbReference>
<evidence type="ECO:0000256" key="6">
    <source>
        <dbReference type="SAM" id="MobiDB-lite"/>
    </source>
</evidence>
<dbReference type="NCBIfam" id="TIGR00231">
    <property type="entry name" value="small_GTP"/>
    <property type="match status" value="1"/>
</dbReference>